<proteinExistence type="predicted"/>
<reference evidence="1 2" key="2">
    <citation type="journal article" date="2023" name="Mol. Biol. Evol.">
        <title>Genomics of Secondarily Temperate Adaptation in the Only Non-Antarctic Icefish.</title>
        <authorList>
            <person name="Rivera-Colon A.G."/>
            <person name="Rayamajhi N."/>
            <person name="Minhas B.F."/>
            <person name="Madrigal G."/>
            <person name="Bilyk K.T."/>
            <person name="Yoon V."/>
            <person name="Hune M."/>
            <person name="Gregory S."/>
            <person name="Cheng C.H.C."/>
            <person name="Catchen J.M."/>
        </authorList>
    </citation>
    <scope>NUCLEOTIDE SEQUENCE [LARGE SCALE GENOMIC DNA]</scope>
    <source>
        <strain evidence="1">JMC-PN-2008</strain>
    </source>
</reference>
<protein>
    <submittedName>
        <fullName evidence="1">Uncharacterized protein</fullName>
    </submittedName>
</protein>
<dbReference type="EMBL" id="JAUZQC010000011">
    <property type="protein sequence ID" value="KAK5863575.1"/>
    <property type="molecule type" value="Genomic_DNA"/>
</dbReference>
<accession>A0AAN7XPR3</accession>
<comment type="caution">
    <text evidence="1">The sequence shown here is derived from an EMBL/GenBank/DDBJ whole genome shotgun (WGS) entry which is preliminary data.</text>
</comment>
<name>A0AAN7XPR3_ELEMC</name>
<dbReference type="Proteomes" id="UP001346869">
    <property type="component" value="Unassembled WGS sequence"/>
</dbReference>
<reference evidence="1 2" key="1">
    <citation type="journal article" date="2023" name="Genes (Basel)">
        <title>Chromosome-Level Genome Assembly and Circadian Gene Repertoire of the Patagonia Blennie Eleginops maclovinus-The Closest Ancestral Proxy of Antarctic Cryonotothenioids.</title>
        <authorList>
            <person name="Cheng C.C."/>
            <person name="Rivera-Colon A.G."/>
            <person name="Minhas B.F."/>
            <person name="Wilson L."/>
            <person name="Rayamajhi N."/>
            <person name="Vargas-Chacoff L."/>
            <person name="Catchen J.M."/>
        </authorList>
    </citation>
    <scope>NUCLEOTIDE SEQUENCE [LARGE SCALE GENOMIC DNA]</scope>
    <source>
        <strain evidence="1">JMC-PN-2008</strain>
    </source>
</reference>
<dbReference type="AlphaFoldDB" id="A0AAN7XPR3"/>
<evidence type="ECO:0000313" key="2">
    <source>
        <dbReference type="Proteomes" id="UP001346869"/>
    </source>
</evidence>
<sequence>MTVETFQTRETVQIKRNLNVQSTSLHVPVVAAFL</sequence>
<evidence type="ECO:0000313" key="1">
    <source>
        <dbReference type="EMBL" id="KAK5863575.1"/>
    </source>
</evidence>
<keyword evidence="2" id="KW-1185">Reference proteome</keyword>
<gene>
    <name evidence="1" type="ORF">PBY51_000598</name>
</gene>
<organism evidence="1 2">
    <name type="scientific">Eleginops maclovinus</name>
    <name type="common">Patagonian blennie</name>
    <name type="synonym">Eleginus maclovinus</name>
    <dbReference type="NCBI Taxonomy" id="56733"/>
    <lineage>
        <taxon>Eukaryota</taxon>
        <taxon>Metazoa</taxon>
        <taxon>Chordata</taxon>
        <taxon>Craniata</taxon>
        <taxon>Vertebrata</taxon>
        <taxon>Euteleostomi</taxon>
        <taxon>Actinopterygii</taxon>
        <taxon>Neopterygii</taxon>
        <taxon>Teleostei</taxon>
        <taxon>Neoteleostei</taxon>
        <taxon>Acanthomorphata</taxon>
        <taxon>Eupercaria</taxon>
        <taxon>Perciformes</taxon>
        <taxon>Notothenioidei</taxon>
        <taxon>Eleginopidae</taxon>
        <taxon>Eleginops</taxon>
    </lineage>
</organism>